<evidence type="ECO:0000256" key="1">
    <source>
        <dbReference type="ARBA" id="ARBA00022679"/>
    </source>
</evidence>
<dbReference type="InterPro" id="IPR002173">
    <property type="entry name" value="Carboh/pur_kinase_PfkB_CS"/>
</dbReference>
<dbReference type="InterPro" id="IPR029056">
    <property type="entry name" value="Ribokinase-like"/>
</dbReference>
<dbReference type="PANTHER" id="PTHR10584">
    <property type="entry name" value="SUGAR KINASE"/>
    <property type="match status" value="1"/>
</dbReference>
<dbReference type="GO" id="GO:0005829">
    <property type="term" value="C:cytosol"/>
    <property type="evidence" value="ECO:0007669"/>
    <property type="project" value="TreeGrafter"/>
</dbReference>
<dbReference type="AlphaFoldDB" id="A0A2G8T1B9"/>
<proteinExistence type="predicted"/>
<dbReference type="Gene3D" id="3.40.1190.20">
    <property type="match status" value="1"/>
</dbReference>
<dbReference type="SUPFAM" id="SSF53613">
    <property type="entry name" value="Ribokinase-like"/>
    <property type="match status" value="1"/>
</dbReference>
<evidence type="ECO:0000256" key="2">
    <source>
        <dbReference type="ARBA" id="ARBA00022777"/>
    </source>
</evidence>
<dbReference type="RefSeq" id="WP_099916006.1">
    <property type="nucleotide sequence ID" value="NZ_BMHS01000002.1"/>
</dbReference>
<dbReference type="Pfam" id="PF00294">
    <property type="entry name" value="PfkB"/>
    <property type="match status" value="1"/>
</dbReference>
<dbReference type="OrthoDB" id="9779730at2"/>
<reference evidence="4 5" key="1">
    <citation type="submission" date="2017-10" db="EMBL/GenBank/DDBJ databases">
        <title>Massilia psychrophilum sp. nov., a novel purple-pigmented bacterium isolated from Tianshan glacier, Xinjiang Municipality, China.</title>
        <authorList>
            <person name="Wang H."/>
        </authorList>
    </citation>
    <scope>NUCLEOTIDE SEQUENCE [LARGE SCALE GENOMIC DNA]</scope>
    <source>
        <strain evidence="4 5">JCM 30813</strain>
    </source>
</reference>
<dbReference type="EMBL" id="PDOB01000014">
    <property type="protein sequence ID" value="PIL39772.1"/>
    <property type="molecule type" value="Genomic_DNA"/>
</dbReference>
<keyword evidence="2 4" id="KW-0418">Kinase</keyword>
<gene>
    <name evidence="4" type="ORF">CR103_10860</name>
</gene>
<dbReference type="GO" id="GO:0016301">
    <property type="term" value="F:kinase activity"/>
    <property type="evidence" value="ECO:0007669"/>
    <property type="project" value="UniProtKB-KW"/>
</dbReference>
<dbReference type="PROSITE" id="PS00583">
    <property type="entry name" value="PFKB_KINASES_1"/>
    <property type="match status" value="1"/>
</dbReference>
<feature type="domain" description="Carbohydrate kinase PfkB" evidence="3">
    <location>
        <begin position="22"/>
        <end position="294"/>
    </location>
</feature>
<evidence type="ECO:0000259" key="3">
    <source>
        <dbReference type="Pfam" id="PF00294"/>
    </source>
</evidence>
<evidence type="ECO:0000313" key="4">
    <source>
        <dbReference type="EMBL" id="PIL39772.1"/>
    </source>
</evidence>
<dbReference type="InterPro" id="IPR011611">
    <property type="entry name" value="PfkB_dom"/>
</dbReference>
<sequence>MFADTKTTVVFGEALVDDFITEVVVGGAPFNVARHLAAFGAAPLTITRIGSDANGATVRAEFARFRMREDGLQVDAVAPTGRVIVERGEGTHRFIIAPDQAYDYIEAGAALAAMSRCTPATIYFGTLAQRANDSCYALTQLLAATPARRFLDLNVREGQVTQRCVFASLHHADIVKVNEDELGNLFSWYTHARPCPTDMADERLHAACAILIRVFGLTGLIVTLGERGAVYFGAERFRLHAGAGDVVDVVDTVGAGDAFSAVFLLGSALGWPLETILSRANEFAAAICGITGAVPADTAFYEPWMTRWLAD</sequence>
<name>A0A2G8T1B9_9BURK</name>
<accession>A0A2G8T1B9</accession>
<dbReference type="PANTHER" id="PTHR10584:SF166">
    <property type="entry name" value="RIBOKINASE"/>
    <property type="match status" value="1"/>
</dbReference>
<organism evidence="4 5">
    <name type="scientific">Massilia psychrophila</name>
    <dbReference type="NCBI Taxonomy" id="1603353"/>
    <lineage>
        <taxon>Bacteria</taxon>
        <taxon>Pseudomonadati</taxon>
        <taxon>Pseudomonadota</taxon>
        <taxon>Betaproteobacteria</taxon>
        <taxon>Burkholderiales</taxon>
        <taxon>Oxalobacteraceae</taxon>
        <taxon>Telluria group</taxon>
        <taxon>Massilia</taxon>
    </lineage>
</organism>
<protein>
    <submittedName>
        <fullName evidence="4">Fructokinase</fullName>
    </submittedName>
</protein>
<dbReference type="Proteomes" id="UP000228593">
    <property type="component" value="Unassembled WGS sequence"/>
</dbReference>
<comment type="caution">
    <text evidence="4">The sequence shown here is derived from an EMBL/GenBank/DDBJ whole genome shotgun (WGS) entry which is preliminary data.</text>
</comment>
<evidence type="ECO:0000313" key="5">
    <source>
        <dbReference type="Proteomes" id="UP000228593"/>
    </source>
</evidence>
<keyword evidence="1" id="KW-0808">Transferase</keyword>
<keyword evidence="5" id="KW-1185">Reference proteome</keyword>